<keyword evidence="8" id="KW-0239">DNA-directed DNA polymerase</keyword>
<keyword evidence="4" id="KW-0378">Hydrolase</keyword>
<keyword evidence="14" id="KW-1185">Reference proteome</keyword>
<feature type="domain" description="Integrase catalytic" evidence="12">
    <location>
        <begin position="99"/>
        <end position="192"/>
    </location>
</feature>
<feature type="compositionally biased region" description="Polar residues" evidence="10">
    <location>
        <begin position="298"/>
        <end position="309"/>
    </location>
</feature>
<keyword evidence="7" id="KW-0695">RNA-directed DNA polymerase</keyword>
<sequence>MEGRLQKNIADYIDLKTGVFYGAGLIAFSGLMVAFKKLNVFSRLLYKNLVVDLLQTQMFGNIQVLSVLGVAGECRVCSGCRLPPQWQDWSGGCYSWSRSDNGTEFNNQELESYLKRKGIEHQRTTFFSPAQNRRCERANRSLIEGTRTLLIESGLPIKFWAEAMNTYTYLKNRTPSYHNTNKTPEEMFTERKPTVSHLKVFGCKVEFWTPEHKRSKFEKITKTGIFVGYSSCRKAYRICNPENFTITETRDVAFLENQKGAELLTSNEQDNTDYSIIKIDGPAEEETNSSSGDEESSVEIQNPASNTRYNFRHTHRPGFYYEPSLSEEEYEENSIIQAPNDTLLMTLYFVLLTRNL</sequence>
<keyword evidence="2" id="KW-0479">Metal-binding</keyword>
<dbReference type="PANTHER" id="PTHR42648">
    <property type="entry name" value="TRANSPOSASE, PUTATIVE-RELATED"/>
    <property type="match status" value="1"/>
</dbReference>
<dbReference type="InterPro" id="IPR012337">
    <property type="entry name" value="RNaseH-like_sf"/>
</dbReference>
<dbReference type="SUPFAM" id="SSF53098">
    <property type="entry name" value="Ribonuclease H-like"/>
    <property type="match status" value="1"/>
</dbReference>
<keyword evidence="11" id="KW-1133">Transmembrane helix</keyword>
<keyword evidence="3" id="KW-0255">Endonuclease</keyword>
<evidence type="ECO:0000256" key="1">
    <source>
        <dbReference type="ARBA" id="ARBA00022722"/>
    </source>
</evidence>
<reference evidence="13 14" key="1">
    <citation type="submission" date="2022-01" db="EMBL/GenBank/DDBJ databases">
        <title>A chromosomal length assembly of Cordylochernes scorpioides.</title>
        <authorList>
            <person name="Zeh D."/>
            <person name="Zeh J."/>
        </authorList>
    </citation>
    <scope>NUCLEOTIDE SEQUENCE [LARGE SCALE GENOMIC DNA]</scope>
    <source>
        <strain evidence="13">IN4F17</strain>
        <tissue evidence="13">Whole Body</tissue>
    </source>
</reference>
<dbReference type="InterPro" id="IPR001584">
    <property type="entry name" value="Integrase_cat-core"/>
</dbReference>
<feature type="region of interest" description="Disordered" evidence="10">
    <location>
        <begin position="281"/>
        <end position="311"/>
    </location>
</feature>
<keyword evidence="6" id="KW-0229">DNA integration</keyword>
<feature type="compositionally biased region" description="Acidic residues" evidence="10">
    <location>
        <begin position="282"/>
        <end position="297"/>
    </location>
</feature>
<keyword evidence="8" id="KW-0548">Nucleotidyltransferase</keyword>
<dbReference type="Pfam" id="PF25597">
    <property type="entry name" value="SH3_retrovirus"/>
    <property type="match status" value="1"/>
</dbReference>
<name>A0ABY6L0Z0_9ARAC</name>
<dbReference type="InterPro" id="IPR036397">
    <property type="entry name" value="RNaseH_sf"/>
</dbReference>
<proteinExistence type="predicted"/>
<evidence type="ECO:0000256" key="9">
    <source>
        <dbReference type="ARBA" id="ARBA00023172"/>
    </source>
</evidence>
<evidence type="ECO:0000313" key="14">
    <source>
        <dbReference type="Proteomes" id="UP001235939"/>
    </source>
</evidence>
<dbReference type="PANTHER" id="PTHR42648:SF11">
    <property type="entry name" value="TRANSPOSON TY4-P GAG-POL POLYPROTEIN"/>
    <property type="match status" value="1"/>
</dbReference>
<keyword evidence="11" id="KW-0472">Membrane</keyword>
<dbReference type="Proteomes" id="UP001235939">
    <property type="component" value="Chromosome 11"/>
</dbReference>
<evidence type="ECO:0000256" key="3">
    <source>
        <dbReference type="ARBA" id="ARBA00022759"/>
    </source>
</evidence>
<dbReference type="EMBL" id="CP092873">
    <property type="protein sequence ID" value="UYV74167.1"/>
    <property type="molecule type" value="Genomic_DNA"/>
</dbReference>
<evidence type="ECO:0000256" key="11">
    <source>
        <dbReference type="SAM" id="Phobius"/>
    </source>
</evidence>
<evidence type="ECO:0000256" key="7">
    <source>
        <dbReference type="ARBA" id="ARBA00022918"/>
    </source>
</evidence>
<gene>
    <name evidence="13" type="ORF">LAZ67_11002288</name>
</gene>
<dbReference type="InterPro" id="IPR057670">
    <property type="entry name" value="SH3_retrovirus"/>
</dbReference>
<keyword evidence="8" id="KW-0808">Transferase</keyword>
<evidence type="ECO:0000256" key="5">
    <source>
        <dbReference type="ARBA" id="ARBA00022842"/>
    </source>
</evidence>
<keyword evidence="1" id="KW-0540">Nuclease</keyword>
<evidence type="ECO:0000259" key="12">
    <source>
        <dbReference type="PROSITE" id="PS50994"/>
    </source>
</evidence>
<dbReference type="InterPro" id="IPR039537">
    <property type="entry name" value="Retrotran_Ty1/copia-like"/>
</dbReference>
<accession>A0ABY6L0Z0</accession>
<evidence type="ECO:0000256" key="2">
    <source>
        <dbReference type="ARBA" id="ARBA00022723"/>
    </source>
</evidence>
<evidence type="ECO:0000313" key="13">
    <source>
        <dbReference type="EMBL" id="UYV74167.1"/>
    </source>
</evidence>
<dbReference type="PROSITE" id="PS50994">
    <property type="entry name" value="INTEGRASE"/>
    <property type="match status" value="1"/>
</dbReference>
<organism evidence="13 14">
    <name type="scientific">Cordylochernes scorpioides</name>
    <dbReference type="NCBI Taxonomy" id="51811"/>
    <lineage>
        <taxon>Eukaryota</taxon>
        <taxon>Metazoa</taxon>
        <taxon>Ecdysozoa</taxon>
        <taxon>Arthropoda</taxon>
        <taxon>Chelicerata</taxon>
        <taxon>Arachnida</taxon>
        <taxon>Pseudoscorpiones</taxon>
        <taxon>Cheliferoidea</taxon>
        <taxon>Chernetidae</taxon>
        <taxon>Cordylochernes</taxon>
    </lineage>
</organism>
<dbReference type="Gene3D" id="3.30.420.10">
    <property type="entry name" value="Ribonuclease H-like superfamily/Ribonuclease H"/>
    <property type="match status" value="1"/>
</dbReference>
<protein>
    <recommendedName>
        <fullName evidence="12">Integrase catalytic domain-containing protein</fullName>
    </recommendedName>
</protein>
<evidence type="ECO:0000256" key="6">
    <source>
        <dbReference type="ARBA" id="ARBA00022908"/>
    </source>
</evidence>
<feature type="transmembrane region" description="Helical" evidence="11">
    <location>
        <begin position="18"/>
        <end position="35"/>
    </location>
</feature>
<keyword evidence="5" id="KW-0460">Magnesium</keyword>
<keyword evidence="9" id="KW-0233">DNA recombination</keyword>
<evidence type="ECO:0000256" key="4">
    <source>
        <dbReference type="ARBA" id="ARBA00022801"/>
    </source>
</evidence>
<evidence type="ECO:0000256" key="10">
    <source>
        <dbReference type="SAM" id="MobiDB-lite"/>
    </source>
</evidence>
<evidence type="ECO:0000256" key="8">
    <source>
        <dbReference type="ARBA" id="ARBA00022932"/>
    </source>
</evidence>
<keyword evidence="11" id="KW-0812">Transmembrane</keyword>